<sequence length="750" mass="82192">MCDLRGFPASRRLTGRDPRPILENGLTVSDTHVTEPVEAPERPDAEVFDITTKRPTTPAPEPAEAAVPAPPVEADDEEESPRLRPVDSPALPGPGITAFKRRPILPSWLTSKPGFVSTTQRAASNAFYATAFHGIRTPWYTLQLGLRAPQGAARLVKETNRWMWDAEAAPLRAYEVYKENTAEYLKLSRQRDRRVRLRSFVTLVSIVFGTGLALTLYVMAPALLVVLGSAAVLVAGYWGSPQDQPVIGPAVLKTELQKLTGPIVLRALDNIGNVKLSAAIKKGGDMNGMRFTSEITRDGPGYRADLDLPWGVTPEDIMEARKPLASGLRRKVGCVWPSSDPTEHEGRLILWVGDKPMNETTKPAWPLLKSGQVDLFKPVVFGNDQRMGDVAVTLMFASVIVGSIPRMGKTFLMRLFLLIAALDPRAELYAFDFKGTGDFGALEPVCHRYRAGDEDEDILYVLESLRELRTELRRRAKVIKSLPRSRCPESKVTPALANDKTLGLHPIVAGFDECQVPFEHDKYGPEIEEICTDLGKRGPALGMTMLFGTQRPDAKSLPTGISANAVLRFCLKVMGQPANDMVLGTSMYKAGYRATMFSRTDRGICWMAGEGDDPRIVASAFVDAVGAEKVVARARKMREEYGNLTGHAIGQQPENVEASFDLLADILKVVPADEDKVWNEKIAARLTALRPEVYGGWKAETVTSNLKPHGVTAQDVWGTSDKGKGTTRRGIARADITKAITVRDGNRSGS</sequence>
<dbReference type="SUPFAM" id="SSF52540">
    <property type="entry name" value="P-loop containing nucleoside triphosphate hydrolases"/>
    <property type="match status" value="1"/>
</dbReference>
<keyword evidence="3" id="KW-0131">Cell cycle</keyword>
<feature type="region of interest" description="Disordered" evidence="1">
    <location>
        <begin position="1"/>
        <end position="95"/>
    </location>
</feature>
<keyword evidence="2" id="KW-1133">Transmembrane helix</keyword>
<evidence type="ECO:0000256" key="1">
    <source>
        <dbReference type="SAM" id="MobiDB-lite"/>
    </source>
</evidence>
<evidence type="ECO:0000313" key="4">
    <source>
        <dbReference type="Proteomes" id="UP000013304"/>
    </source>
</evidence>
<dbReference type="KEGG" id="sfi:SFUL_3784"/>
<keyword evidence="2" id="KW-0472">Membrane</keyword>
<dbReference type="Gene3D" id="3.40.50.300">
    <property type="entry name" value="P-loop containing nucleotide triphosphate hydrolases"/>
    <property type="match status" value="1"/>
</dbReference>
<feature type="compositionally biased region" description="Basic and acidic residues" evidence="1">
    <location>
        <begin position="32"/>
        <end position="45"/>
    </location>
</feature>
<organism evidence="3 4">
    <name type="scientific">Streptomyces microflavus DSM 40593</name>
    <dbReference type="NCBI Taxonomy" id="1303692"/>
    <lineage>
        <taxon>Bacteria</taxon>
        <taxon>Bacillati</taxon>
        <taxon>Actinomycetota</taxon>
        <taxon>Actinomycetes</taxon>
        <taxon>Kitasatosporales</taxon>
        <taxon>Streptomycetaceae</taxon>
        <taxon>Streptomyces</taxon>
    </lineage>
</organism>
<keyword evidence="3" id="KW-0132">Cell division</keyword>
<proteinExistence type="predicted"/>
<dbReference type="InterPro" id="IPR027417">
    <property type="entry name" value="P-loop_NTPase"/>
</dbReference>
<feature type="transmembrane region" description="Helical" evidence="2">
    <location>
        <begin position="195"/>
        <end position="214"/>
    </location>
</feature>
<reference evidence="3 4" key="1">
    <citation type="submission" date="2013-04" db="EMBL/GenBank/DDBJ databases">
        <title>Complete genome sequence of Streptomyces fulvissimus.</title>
        <authorList>
            <person name="Myronovskyi M."/>
            <person name="Tokovenko B."/>
            <person name="Manderscheid N."/>
            <person name="Petzke L."/>
            <person name="Luzhetskyy A."/>
        </authorList>
    </citation>
    <scope>NUCLEOTIDE SEQUENCE [LARGE SCALE GENOMIC DNA]</scope>
    <source>
        <strain evidence="3 4">DSM 40593</strain>
    </source>
</reference>
<protein>
    <submittedName>
        <fullName evidence="3">Cell division protein FtsK/SpoIIIE</fullName>
    </submittedName>
</protein>
<name>N0D0E7_STRMI</name>
<evidence type="ECO:0000256" key="2">
    <source>
        <dbReference type="SAM" id="Phobius"/>
    </source>
</evidence>
<dbReference type="GO" id="GO:0051301">
    <property type="term" value="P:cell division"/>
    <property type="evidence" value="ECO:0007669"/>
    <property type="project" value="UniProtKB-KW"/>
</dbReference>
<dbReference type="PATRIC" id="fig|1303692.3.peg.3795"/>
<keyword evidence="2" id="KW-0812">Transmembrane</keyword>
<accession>N0D0E7</accession>
<dbReference type="HOGENOM" id="CLU_020567_1_0_11"/>
<dbReference type="eggNOG" id="COG1674">
    <property type="taxonomic scope" value="Bacteria"/>
</dbReference>
<dbReference type="EMBL" id="CP005080">
    <property type="protein sequence ID" value="AGK78702.1"/>
    <property type="molecule type" value="Genomic_DNA"/>
</dbReference>
<dbReference type="Proteomes" id="UP000013304">
    <property type="component" value="Chromosome"/>
</dbReference>
<gene>
    <name evidence="3" type="ORF">SFUL_3784</name>
</gene>
<evidence type="ECO:0000313" key="3">
    <source>
        <dbReference type="EMBL" id="AGK78702.1"/>
    </source>
</evidence>
<dbReference type="AlphaFoldDB" id="N0D0E7"/>